<evidence type="ECO:0000256" key="4">
    <source>
        <dbReference type="ARBA" id="ARBA00023002"/>
    </source>
</evidence>
<dbReference type="Pfam" id="PF00067">
    <property type="entry name" value="p450"/>
    <property type="match status" value="2"/>
</dbReference>
<accession>A0A841BKS3</accession>
<evidence type="ECO:0000256" key="3">
    <source>
        <dbReference type="ARBA" id="ARBA00022723"/>
    </source>
</evidence>
<gene>
    <name evidence="8" type="ORF">F4553_003076</name>
</gene>
<dbReference type="PANTHER" id="PTHR46696:SF1">
    <property type="entry name" value="CYTOCHROME P450 YJIB-RELATED"/>
    <property type="match status" value="1"/>
</dbReference>
<dbReference type="PRINTS" id="PR00385">
    <property type="entry name" value="P450"/>
</dbReference>
<dbReference type="CDD" id="cd11029">
    <property type="entry name" value="CYP107-like"/>
    <property type="match status" value="1"/>
</dbReference>
<evidence type="ECO:0000256" key="7">
    <source>
        <dbReference type="RuleBase" id="RU000461"/>
    </source>
</evidence>
<dbReference type="RefSeq" id="WP_184836500.1">
    <property type="nucleotide sequence ID" value="NZ_JACHMN010000002.1"/>
</dbReference>
<dbReference type="GO" id="GO:0020037">
    <property type="term" value="F:heme binding"/>
    <property type="evidence" value="ECO:0007669"/>
    <property type="project" value="InterPro"/>
</dbReference>
<evidence type="ECO:0000256" key="1">
    <source>
        <dbReference type="ARBA" id="ARBA00010617"/>
    </source>
</evidence>
<evidence type="ECO:0000256" key="6">
    <source>
        <dbReference type="ARBA" id="ARBA00023033"/>
    </source>
</evidence>
<dbReference type="PRINTS" id="PR00359">
    <property type="entry name" value="BP450"/>
</dbReference>
<comment type="similarity">
    <text evidence="1 7">Belongs to the cytochrome P450 family.</text>
</comment>
<dbReference type="InterPro" id="IPR017972">
    <property type="entry name" value="Cyt_P450_CS"/>
</dbReference>
<name>A0A841BKS3_9ACTN</name>
<dbReference type="Proteomes" id="UP000587527">
    <property type="component" value="Unassembled WGS sequence"/>
</dbReference>
<keyword evidence="2 7" id="KW-0349">Heme</keyword>
<dbReference type="PROSITE" id="PS00086">
    <property type="entry name" value="CYTOCHROME_P450"/>
    <property type="match status" value="1"/>
</dbReference>
<keyword evidence="3 7" id="KW-0479">Metal-binding</keyword>
<keyword evidence="9" id="KW-1185">Reference proteome</keyword>
<dbReference type="GO" id="GO:0016705">
    <property type="term" value="F:oxidoreductase activity, acting on paired donors, with incorporation or reduction of molecular oxygen"/>
    <property type="evidence" value="ECO:0007669"/>
    <property type="project" value="InterPro"/>
</dbReference>
<sequence>MDFSEAELTANPHEVLTRLREAGPVHRFDLMPGTDGWLITGYDDARRALTDPRLSKTAMINGRLGGGVFPAEIQRAISLHMLNADPPDHTRLRRLVSAAFTARRMEGLRPRVQEITDALIADLAGRETADIIDDFAFPLPFTVICELIGVPQVDRDNFRAWSNTLVGGATDPEQAFHAITSMTSYVRGLVELKRSEPDDALLSAMIDVTDSGDRLSEDELTSLVFLLLVAGHETTVNLIGNAMFLLLSRPDDAAALRADESLLPAAVEEFLRYESPVKTTTYRMTTEPVTVGDVTIPADAIVIVSLLSANHDSGTFADAEVFDPARVDAQQHIAFGYGIHYCLGAPLARLEGQIAVGSLLRAFPALAPAEPLDELTWRPGILLRGLNHLPVRLS</sequence>
<keyword evidence="4 7" id="KW-0560">Oxidoreductase</keyword>
<dbReference type="EMBL" id="JACHMN010000002">
    <property type="protein sequence ID" value="MBB5869697.1"/>
    <property type="molecule type" value="Genomic_DNA"/>
</dbReference>
<comment type="caution">
    <text evidence="8">The sequence shown here is derived from an EMBL/GenBank/DDBJ whole genome shotgun (WGS) entry which is preliminary data.</text>
</comment>
<evidence type="ECO:0000256" key="5">
    <source>
        <dbReference type="ARBA" id="ARBA00023004"/>
    </source>
</evidence>
<keyword evidence="5 7" id="KW-0408">Iron</keyword>
<dbReference type="InterPro" id="IPR036396">
    <property type="entry name" value="Cyt_P450_sf"/>
</dbReference>
<dbReference type="InterPro" id="IPR002397">
    <property type="entry name" value="Cyt_P450_B"/>
</dbReference>
<evidence type="ECO:0000256" key="2">
    <source>
        <dbReference type="ARBA" id="ARBA00022617"/>
    </source>
</evidence>
<protein>
    <submittedName>
        <fullName evidence="8">Cytochrome P450</fullName>
    </submittedName>
</protein>
<dbReference type="InterPro" id="IPR001128">
    <property type="entry name" value="Cyt_P450"/>
</dbReference>
<dbReference type="PANTHER" id="PTHR46696">
    <property type="entry name" value="P450, PUTATIVE (EUROFUNG)-RELATED"/>
    <property type="match status" value="1"/>
</dbReference>
<keyword evidence="6 7" id="KW-0503">Monooxygenase</keyword>
<dbReference type="SUPFAM" id="SSF48264">
    <property type="entry name" value="Cytochrome P450"/>
    <property type="match status" value="1"/>
</dbReference>
<dbReference type="GO" id="GO:0005506">
    <property type="term" value="F:iron ion binding"/>
    <property type="evidence" value="ECO:0007669"/>
    <property type="project" value="InterPro"/>
</dbReference>
<organism evidence="8 9">
    <name type="scientific">Allocatelliglobosispora scoriae</name>
    <dbReference type="NCBI Taxonomy" id="643052"/>
    <lineage>
        <taxon>Bacteria</taxon>
        <taxon>Bacillati</taxon>
        <taxon>Actinomycetota</taxon>
        <taxon>Actinomycetes</taxon>
        <taxon>Micromonosporales</taxon>
        <taxon>Micromonosporaceae</taxon>
        <taxon>Allocatelliglobosispora</taxon>
    </lineage>
</organism>
<reference evidence="8 9" key="1">
    <citation type="submission" date="2020-08" db="EMBL/GenBank/DDBJ databases">
        <title>Sequencing the genomes of 1000 actinobacteria strains.</title>
        <authorList>
            <person name="Klenk H.-P."/>
        </authorList>
    </citation>
    <scope>NUCLEOTIDE SEQUENCE [LARGE SCALE GENOMIC DNA]</scope>
    <source>
        <strain evidence="8 9">DSM 45362</strain>
    </source>
</reference>
<dbReference type="GO" id="GO:0004497">
    <property type="term" value="F:monooxygenase activity"/>
    <property type="evidence" value="ECO:0007669"/>
    <property type="project" value="UniProtKB-KW"/>
</dbReference>
<dbReference type="AlphaFoldDB" id="A0A841BKS3"/>
<proteinExistence type="inferred from homology"/>
<dbReference type="FunFam" id="1.10.630.10:FF:000018">
    <property type="entry name" value="Cytochrome P450 monooxygenase"/>
    <property type="match status" value="1"/>
</dbReference>
<evidence type="ECO:0000313" key="9">
    <source>
        <dbReference type="Proteomes" id="UP000587527"/>
    </source>
</evidence>
<evidence type="ECO:0000313" key="8">
    <source>
        <dbReference type="EMBL" id="MBB5869697.1"/>
    </source>
</evidence>
<dbReference type="GO" id="GO:0017000">
    <property type="term" value="P:antibiotic biosynthetic process"/>
    <property type="evidence" value="ECO:0007669"/>
    <property type="project" value="UniProtKB-ARBA"/>
</dbReference>
<dbReference type="Gene3D" id="1.10.630.10">
    <property type="entry name" value="Cytochrome P450"/>
    <property type="match status" value="1"/>
</dbReference>